<feature type="compositionally biased region" description="Basic and acidic residues" evidence="1">
    <location>
        <begin position="290"/>
        <end position="305"/>
    </location>
</feature>
<gene>
    <name evidence="3" type="ORF">C1280_20955</name>
</gene>
<organism evidence="3 4">
    <name type="scientific">Gemmata obscuriglobus</name>
    <dbReference type="NCBI Taxonomy" id="114"/>
    <lineage>
        <taxon>Bacteria</taxon>
        <taxon>Pseudomonadati</taxon>
        <taxon>Planctomycetota</taxon>
        <taxon>Planctomycetia</taxon>
        <taxon>Gemmatales</taxon>
        <taxon>Gemmataceae</taxon>
        <taxon>Gemmata</taxon>
    </lineage>
</organism>
<protein>
    <submittedName>
        <fullName evidence="3">Serine protease</fullName>
    </submittedName>
</protein>
<dbReference type="AlphaFoldDB" id="A0A2Z3H6F0"/>
<keyword evidence="3" id="KW-0645">Protease</keyword>
<dbReference type="PROSITE" id="PS51257">
    <property type="entry name" value="PROKAR_LIPOPROTEIN"/>
    <property type="match status" value="1"/>
</dbReference>
<keyword evidence="4" id="KW-1185">Reference proteome</keyword>
<dbReference type="InterPro" id="IPR001940">
    <property type="entry name" value="Peptidase_S1C"/>
</dbReference>
<feature type="chain" id="PRO_5016298983" evidence="2">
    <location>
        <begin position="26"/>
        <end position="336"/>
    </location>
</feature>
<dbReference type="RefSeq" id="WP_010048245.1">
    <property type="nucleotide sequence ID" value="NZ_CP025958.1"/>
</dbReference>
<dbReference type="OrthoDB" id="281406at2"/>
<dbReference type="Gene3D" id="2.40.10.10">
    <property type="entry name" value="Trypsin-like serine proteases"/>
    <property type="match status" value="2"/>
</dbReference>
<dbReference type="InterPro" id="IPR043504">
    <property type="entry name" value="Peptidase_S1_PA_chymotrypsin"/>
</dbReference>
<dbReference type="GO" id="GO:0004252">
    <property type="term" value="F:serine-type endopeptidase activity"/>
    <property type="evidence" value="ECO:0007669"/>
    <property type="project" value="InterPro"/>
</dbReference>
<dbReference type="EMBL" id="CP025958">
    <property type="protein sequence ID" value="AWM39207.1"/>
    <property type="molecule type" value="Genomic_DNA"/>
</dbReference>
<feature type="region of interest" description="Disordered" evidence="1">
    <location>
        <begin position="270"/>
        <end position="322"/>
    </location>
</feature>
<dbReference type="KEGG" id="gog:C1280_20955"/>
<dbReference type="GO" id="GO:0006508">
    <property type="term" value="P:proteolysis"/>
    <property type="evidence" value="ECO:0007669"/>
    <property type="project" value="UniProtKB-KW"/>
</dbReference>
<proteinExistence type="predicted"/>
<evidence type="ECO:0000256" key="2">
    <source>
        <dbReference type="SAM" id="SignalP"/>
    </source>
</evidence>
<sequence>MRKPMPAALPLALLLGCAVALGAAAQPPKAEAPREPKFVDDDAVYKNLYEKLEELAKAKRPLAHKKLLAKMKPGSANIAAAEPGRKALAPEEVYKLAEPSVFVVGSVYPDKDGNWETGTYATAWVAAADGVLVTNWHVFEDLKGGEVFGAADRNGNVYPVTDFLGGDRTADVAVFRISARELVPLAVSPAFAEVGSWVGVLSHPGDLFYVYTQGAVTRYSTHTNEDKNREKWMGITADYASGSSGGPVLNKYGAVVGMAALTLNIDAADEAPQNPARRKPVRPVGSPKLSRTDEKRQEQKDDKPKPPGKPEPQGSSLQMVVKMTVPGPTILKWINK</sequence>
<dbReference type="Proteomes" id="UP000245802">
    <property type="component" value="Chromosome"/>
</dbReference>
<name>A0A2Z3H6F0_9BACT</name>
<dbReference type="SUPFAM" id="SSF50494">
    <property type="entry name" value="Trypsin-like serine proteases"/>
    <property type="match status" value="1"/>
</dbReference>
<dbReference type="PANTHER" id="PTHR43019:SF23">
    <property type="entry name" value="PROTEASE DO-LIKE 5, CHLOROPLASTIC"/>
    <property type="match status" value="1"/>
</dbReference>
<evidence type="ECO:0000313" key="3">
    <source>
        <dbReference type="EMBL" id="AWM39207.1"/>
    </source>
</evidence>
<accession>A0A2Z3H6F0</accession>
<dbReference type="Pfam" id="PF13365">
    <property type="entry name" value="Trypsin_2"/>
    <property type="match status" value="1"/>
</dbReference>
<keyword evidence="3" id="KW-0378">Hydrolase</keyword>
<evidence type="ECO:0000256" key="1">
    <source>
        <dbReference type="SAM" id="MobiDB-lite"/>
    </source>
</evidence>
<keyword evidence="2" id="KW-0732">Signal</keyword>
<evidence type="ECO:0000313" key="4">
    <source>
        <dbReference type="Proteomes" id="UP000245802"/>
    </source>
</evidence>
<dbReference type="InterPro" id="IPR009003">
    <property type="entry name" value="Peptidase_S1_PA"/>
</dbReference>
<feature type="signal peptide" evidence="2">
    <location>
        <begin position="1"/>
        <end position="25"/>
    </location>
</feature>
<dbReference type="PRINTS" id="PR00834">
    <property type="entry name" value="PROTEASES2C"/>
</dbReference>
<dbReference type="PANTHER" id="PTHR43019">
    <property type="entry name" value="SERINE ENDOPROTEASE DEGS"/>
    <property type="match status" value="1"/>
</dbReference>
<reference evidence="3 4" key="1">
    <citation type="submission" date="2018-01" db="EMBL/GenBank/DDBJ databases">
        <title>G. obscuriglobus.</title>
        <authorList>
            <person name="Franke J."/>
            <person name="Blomberg W."/>
            <person name="Selmecki A."/>
        </authorList>
    </citation>
    <scope>NUCLEOTIDE SEQUENCE [LARGE SCALE GENOMIC DNA]</scope>
    <source>
        <strain evidence="3 4">DSM 5831</strain>
    </source>
</reference>